<keyword evidence="1" id="KW-0732">Signal</keyword>
<dbReference type="EMBL" id="CAXLJM020000202">
    <property type="protein sequence ID" value="CAL8149348.1"/>
    <property type="molecule type" value="Genomic_DNA"/>
</dbReference>
<gene>
    <name evidence="2" type="ORF">ODALV1_LOCUS31706</name>
</gene>
<evidence type="ECO:0000313" key="3">
    <source>
        <dbReference type="Proteomes" id="UP001642540"/>
    </source>
</evidence>
<name>A0ABP1SBB5_9HEXA</name>
<dbReference type="Proteomes" id="UP001642540">
    <property type="component" value="Unassembled WGS sequence"/>
</dbReference>
<proteinExistence type="predicted"/>
<protein>
    <submittedName>
        <fullName evidence="2">Uncharacterized protein</fullName>
    </submittedName>
</protein>
<sequence>MISKFTIISCLLAIYFTVILHENQVDALCCDNGNWSWVKKACCVASCAGQNCGTGDCGGPGGRTCYCRRCNSGPSVQVSVGRG</sequence>
<evidence type="ECO:0000313" key="2">
    <source>
        <dbReference type="EMBL" id="CAL8149348.1"/>
    </source>
</evidence>
<keyword evidence="3" id="KW-1185">Reference proteome</keyword>
<feature type="signal peptide" evidence="1">
    <location>
        <begin position="1"/>
        <end position="27"/>
    </location>
</feature>
<feature type="chain" id="PRO_5047515153" evidence="1">
    <location>
        <begin position="28"/>
        <end position="83"/>
    </location>
</feature>
<accession>A0ABP1SBB5</accession>
<organism evidence="2 3">
    <name type="scientific">Orchesella dallaii</name>
    <dbReference type="NCBI Taxonomy" id="48710"/>
    <lineage>
        <taxon>Eukaryota</taxon>
        <taxon>Metazoa</taxon>
        <taxon>Ecdysozoa</taxon>
        <taxon>Arthropoda</taxon>
        <taxon>Hexapoda</taxon>
        <taxon>Collembola</taxon>
        <taxon>Entomobryomorpha</taxon>
        <taxon>Entomobryoidea</taxon>
        <taxon>Orchesellidae</taxon>
        <taxon>Orchesellinae</taxon>
        <taxon>Orchesella</taxon>
    </lineage>
</organism>
<evidence type="ECO:0000256" key="1">
    <source>
        <dbReference type="SAM" id="SignalP"/>
    </source>
</evidence>
<comment type="caution">
    <text evidence="2">The sequence shown here is derived from an EMBL/GenBank/DDBJ whole genome shotgun (WGS) entry which is preliminary data.</text>
</comment>
<reference evidence="2 3" key="1">
    <citation type="submission" date="2024-08" db="EMBL/GenBank/DDBJ databases">
        <authorList>
            <person name="Cucini C."/>
            <person name="Frati F."/>
        </authorList>
    </citation>
    <scope>NUCLEOTIDE SEQUENCE [LARGE SCALE GENOMIC DNA]</scope>
</reference>